<dbReference type="PANTHER" id="PTHR43711">
    <property type="entry name" value="TWO-COMPONENT HISTIDINE KINASE"/>
    <property type="match status" value="1"/>
</dbReference>
<dbReference type="OrthoDB" id="8127at2157"/>
<dbReference type="SUPFAM" id="SSF55785">
    <property type="entry name" value="PYP-like sensor domain (PAS domain)"/>
    <property type="match status" value="1"/>
</dbReference>
<dbReference type="SMART" id="SM00065">
    <property type="entry name" value="GAF"/>
    <property type="match status" value="1"/>
</dbReference>
<dbReference type="PRINTS" id="PR00344">
    <property type="entry name" value="BCTRLSENSOR"/>
</dbReference>
<reference evidence="10 11" key="1">
    <citation type="submission" date="2019-12" db="EMBL/GenBank/DDBJ databases">
        <title>Isolation and characterization of three novel carbon monoxide-oxidizing members of Halobacteria from salione crusts and soils.</title>
        <authorList>
            <person name="Myers M.R."/>
            <person name="King G.M."/>
        </authorList>
    </citation>
    <scope>NUCLEOTIDE SEQUENCE [LARGE SCALE GENOMIC DNA]</scope>
    <source>
        <strain evidence="10 11">PCN9</strain>
    </source>
</reference>
<keyword evidence="4" id="KW-0808">Transferase</keyword>
<evidence type="ECO:0000256" key="2">
    <source>
        <dbReference type="ARBA" id="ARBA00012438"/>
    </source>
</evidence>
<dbReference type="SMART" id="SM00091">
    <property type="entry name" value="PAS"/>
    <property type="match status" value="1"/>
</dbReference>
<dbReference type="Pfam" id="PF00989">
    <property type="entry name" value="PAS"/>
    <property type="match status" value="1"/>
</dbReference>
<dbReference type="SMART" id="SM00086">
    <property type="entry name" value="PAC"/>
    <property type="match status" value="1"/>
</dbReference>
<evidence type="ECO:0000259" key="9">
    <source>
        <dbReference type="PROSITE" id="PS50113"/>
    </source>
</evidence>
<dbReference type="GO" id="GO:0000155">
    <property type="term" value="F:phosphorelay sensor kinase activity"/>
    <property type="evidence" value="ECO:0007669"/>
    <property type="project" value="InterPro"/>
</dbReference>
<evidence type="ECO:0000259" key="8">
    <source>
        <dbReference type="PROSITE" id="PS50109"/>
    </source>
</evidence>
<dbReference type="Gene3D" id="3.30.450.20">
    <property type="entry name" value="PAS domain"/>
    <property type="match status" value="1"/>
</dbReference>
<dbReference type="Pfam" id="PF00512">
    <property type="entry name" value="HisKA"/>
    <property type="match status" value="1"/>
</dbReference>
<dbReference type="CDD" id="cd00130">
    <property type="entry name" value="PAS"/>
    <property type="match status" value="1"/>
</dbReference>
<dbReference type="EC" id="2.7.13.3" evidence="2"/>
<dbReference type="SMART" id="SM00387">
    <property type="entry name" value="HATPase_c"/>
    <property type="match status" value="1"/>
</dbReference>
<dbReference type="InterPro" id="IPR013767">
    <property type="entry name" value="PAS_fold"/>
</dbReference>
<evidence type="ECO:0000256" key="5">
    <source>
        <dbReference type="ARBA" id="ARBA00022777"/>
    </source>
</evidence>
<dbReference type="NCBIfam" id="TIGR00229">
    <property type="entry name" value="sensory_box"/>
    <property type="match status" value="1"/>
</dbReference>
<dbReference type="GO" id="GO:0006355">
    <property type="term" value="P:regulation of DNA-templated transcription"/>
    <property type="evidence" value="ECO:0007669"/>
    <property type="project" value="InterPro"/>
</dbReference>
<dbReference type="InterPro" id="IPR035965">
    <property type="entry name" value="PAS-like_dom_sf"/>
</dbReference>
<feature type="domain" description="Histidine kinase" evidence="8">
    <location>
        <begin position="361"/>
        <end position="551"/>
    </location>
</feature>
<feature type="domain" description="PAC" evidence="9">
    <location>
        <begin position="300"/>
        <end position="350"/>
    </location>
</feature>
<dbReference type="Pfam" id="PF13185">
    <property type="entry name" value="GAF_2"/>
    <property type="match status" value="1"/>
</dbReference>
<dbReference type="InterPro" id="IPR003661">
    <property type="entry name" value="HisK_dim/P_dom"/>
</dbReference>
<organism evidence="10 11">
    <name type="scientific">Halobacterium bonnevillei</name>
    <dbReference type="NCBI Taxonomy" id="2692200"/>
    <lineage>
        <taxon>Archaea</taxon>
        <taxon>Methanobacteriati</taxon>
        <taxon>Methanobacteriota</taxon>
        <taxon>Stenosarchaea group</taxon>
        <taxon>Halobacteria</taxon>
        <taxon>Halobacteriales</taxon>
        <taxon>Halobacteriaceae</taxon>
        <taxon>Halobacterium</taxon>
    </lineage>
</organism>
<dbReference type="InterPro" id="IPR000014">
    <property type="entry name" value="PAS"/>
</dbReference>
<dbReference type="InterPro" id="IPR001610">
    <property type="entry name" value="PAC"/>
</dbReference>
<evidence type="ECO:0000256" key="6">
    <source>
        <dbReference type="ARBA" id="ARBA00023012"/>
    </source>
</evidence>
<dbReference type="InterPro" id="IPR036890">
    <property type="entry name" value="HATPase_C_sf"/>
</dbReference>
<keyword evidence="11" id="KW-1185">Reference proteome</keyword>
<evidence type="ECO:0000313" key="10">
    <source>
        <dbReference type="EMBL" id="MXR19886.1"/>
    </source>
</evidence>
<keyword evidence="5" id="KW-0418">Kinase</keyword>
<gene>
    <name evidence="10" type="ORF">GRX66_04455</name>
</gene>
<protein>
    <recommendedName>
        <fullName evidence="2">histidine kinase</fullName>
        <ecNumber evidence="2">2.7.13.3</ecNumber>
    </recommendedName>
</protein>
<evidence type="ECO:0000256" key="7">
    <source>
        <dbReference type="SAM" id="MobiDB-lite"/>
    </source>
</evidence>
<dbReference type="SUPFAM" id="SSF47384">
    <property type="entry name" value="Homodimeric domain of signal transducing histidine kinase"/>
    <property type="match status" value="1"/>
</dbReference>
<name>A0A6B0SH52_9EURY</name>
<dbReference type="PROSITE" id="PS50109">
    <property type="entry name" value="HIS_KIN"/>
    <property type="match status" value="1"/>
</dbReference>
<evidence type="ECO:0000256" key="3">
    <source>
        <dbReference type="ARBA" id="ARBA00022553"/>
    </source>
</evidence>
<comment type="catalytic activity">
    <reaction evidence="1">
        <text>ATP + protein L-histidine = ADP + protein N-phospho-L-histidine.</text>
        <dbReference type="EC" id="2.7.13.3"/>
    </reaction>
</comment>
<dbReference type="Gene3D" id="3.30.565.10">
    <property type="entry name" value="Histidine kinase-like ATPase, C-terminal domain"/>
    <property type="match status" value="1"/>
</dbReference>
<dbReference type="InterPro" id="IPR005467">
    <property type="entry name" value="His_kinase_dom"/>
</dbReference>
<keyword evidence="6" id="KW-0902">Two-component regulatory system</keyword>
<dbReference type="SUPFAM" id="SSF55781">
    <property type="entry name" value="GAF domain-like"/>
    <property type="match status" value="1"/>
</dbReference>
<dbReference type="InterPro" id="IPR003018">
    <property type="entry name" value="GAF"/>
</dbReference>
<evidence type="ECO:0000256" key="1">
    <source>
        <dbReference type="ARBA" id="ARBA00000085"/>
    </source>
</evidence>
<dbReference type="PANTHER" id="PTHR43711:SF1">
    <property type="entry name" value="HISTIDINE KINASE 1"/>
    <property type="match status" value="1"/>
</dbReference>
<dbReference type="SUPFAM" id="SSF55874">
    <property type="entry name" value="ATPase domain of HSP90 chaperone/DNA topoisomerase II/histidine kinase"/>
    <property type="match status" value="1"/>
</dbReference>
<evidence type="ECO:0000256" key="4">
    <source>
        <dbReference type="ARBA" id="ARBA00022679"/>
    </source>
</evidence>
<dbReference type="InterPro" id="IPR036097">
    <property type="entry name" value="HisK_dim/P_sf"/>
</dbReference>
<dbReference type="InterPro" id="IPR003594">
    <property type="entry name" value="HATPase_dom"/>
</dbReference>
<dbReference type="CDD" id="cd00082">
    <property type="entry name" value="HisKA"/>
    <property type="match status" value="1"/>
</dbReference>
<sequence>MARDDGYTVTVPVVEGDDKYGTLALGADERPETSDDSDVLATVGSVVGQALAHREAAADRDSLSETLRTERRQFEKLHSVAAAMVSCEEETSIYHLAIDAAENILEFDICGIDVVQDGYFVPKATSTGMEPDDSVRIPTDEGIAGESYQENRTVIVDDVNDHPKADPANPEYSSVLSVPIEGVGLFQAGATEQGAFSATDAELAELLMAHVSATLQRLRSDEALRESEQKYRTLIEQSHDAVVILRDSGFEFVNQRATSLFDRDRETLLDADACSLLHPDDRTDIEAIAENLTAEAGRQQTFEGRIRRPNGDVRFCEFSATSIRYDDGLAVLGSIRDITERKERERDLERQNERLEEFASVVSHDLRSPINVARGSVDLAATTADLSHLERAADALDRMEALVEDILQLARKGRLVDDTERVTLDEVARDAWLSVDAPDATLSVETDADVDADETRLRELFENLFRNAVEHGAPSPDSETHDDIAEHGGRDIEIRVESLDDGFAVEDDGSGLPAGSHEEVFDRGFTSAEDGTGFGLAIVESIVDAHGWSVTAVPPPTDTEDDGERGSGRGARFEITGCSPG</sequence>
<keyword evidence="3" id="KW-0597">Phosphoprotein</keyword>
<dbReference type="InterPro" id="IPR050736">
    <property type="entry name" value="Sensor_HK_Regulatory"/>
</dbReference>
<dbReference type="RefSeq" id="WP_159525455.1">
    <property type="nucleotide sequence ID" value="NZ_WUUU01000019.1"/>
</dbReference>
<dbReference type="Gene3D" id="1.10.287.130">
    <property type="match status" value="1"/>
</dbReference>
<dbReference type="SMART" id="SM00388">
    <property type="entry name" value="HisKA"/>
    <property type="match status" value="1"/>
</dbReference>
<proteinExistence type="predicted"/>
<evidence type="ECO:0000313" key="11">
    <source>
        <dbReference type="Proteomes" id="UP000471521"/>
    </source>
</evidence>
<dbReference type="Gene3D" id="3.30.450.40">
    <property type="match status" value="1"/>
</dbReference>
<comment type="caution">
    <text evidence="10">The sequence shown here is derived from an EMBL/GenBank/DDBJ whole genome shotgun (WGS) entry which is preliminary data.</text>
</comment>
<accession>A0A6B0SH52</accession>
<dbReference type="InterPro" id="IPR000700">
    <property type="entry name" value="PAS-assoc_C"/>
</dbReference>
<dbReference type="AlphaFoldDB" id="A0A6B0SH52"/>
<dbReference type="PROSITE" id="PS50113">
    <property type="entry name" value="PAC"/>
    <property type="match status" value="1"/>
</dbReference>
<dbReference type="InterPro" id="IPR029016">
    <property type="entry name" value="GAF-like_dom_sf"/>
</dbReference>
<dbReference type="InterPro" id="IPR004358">
    <property type="entry name" value="Sig_transdc_His_kin-like_C"/>
</dbReference>
<feature type="region of interest" description="Disordered" evidence="7">
    <location>
        <begin position="552"/>
        <end position="581"/>
    </location>
</feature>
<dbReference type="Pfam" id="PF02518">
    <property type="entry name" value="HATPase_c"/>
    <property type="match status" value="1"/>
</dbReference>
<dbReference type="EMBL" id="WUUU01000019">
    <property type="protein sequence ID" value="MXR19886.1"/>
    <property type="molecule type" value="Genomic_DNA"/>
</dbReference>
<dbReference type="Proteomes" id="UP000471521">
    <property type="component" value="Unassembled WGS sequence"/>
</dbReference>